<evidence type="ECO:0000313" key="1">
    <source>
        <dbReference type="EMBL" id="MBA0788302.1"/>
    </source>
</evidence>
<reference evidence="1 2" key="1">
    <citation type="journal article" date="2019" name="Genome Biol. Evol.">
        <title>Insights into the evolution of the New World diploid cottons (Gossypium, subgenus Houzingenia) based on genome sequencing.</title>
        <authorList>
            <person name="Grover C.E."/>
            <person name="Arick M.A. 2nd"/>
            <person name="Thrash A."/>
            <person name="Conover J.L."/>
            <person name="Sanders W.S."/>
            <person name="Peterson D.G."/>
            <person name="Frelichowski J.E."/>
            <person name="Scheffler J.A."/>
            <person name="Scheffler B.E."/>
            <person name="Wendel J.F."/>
        </authorList>
    </citation>
    <scope>NUCLEOTIDE SEQUENCE [LARGE SCALE GENOMIC DNA]</scope>
    <source>
        <strain evidence="1">8</strain>
        <tissue evidence="1">Leaf</tissue>
    </source>
</reference>
<organism evidence="1 2">
    <name type="scientific">Gossypium trilobum</name>
    <dbReference type="NCBI Taxonomy" id="34281"/>
    <lineage>
        <taxon>Eukaryota</taxon>
        <taxon>Viridiplantae</taxon>
        <taxon>Streptophyta</taxon>
        <taxon>Embryophyta</taxon>
        <taxon>Tracheophyta</taxon>
        <taxon>Spermatophyta</taxon>
        <taxon>Magnoliopsida</taxon>
        <taxon>eudicotyledons</taxon>
        <taxon>Gunneridae</taxon>
        <taxon>Pentapetalae</taxon>
        <taxon>rosids</taxon>
        <taxon>malvids</taxon>
        <taxon>Malvales</taxon>
        <taxon>Malvaceae</taxon>
        <taxon>Malvoideae</taxon>
        <taxon>Gossypium</taxon>
    </lineage>
</organism>
<dbReference type="Proteomes" id="UP000593568">
    <property type="component" value="Unassembled WGS sequence"/>
</dbReference>
<dbReference type="PANTHER" id="PTHR32108:SF5">
    <property type="entry name" value="DYNACTIN SUBUNIT 1-LIKE"/>
    <property type="match status" value="1"/>
</dbReference>
<proteinExistence type="predicted"/>
<comment type="caution">
    <text evidence="1">The sequence shown here is derived from an EMBL/GenBank/DDBJ whole genome shotgun (WGS) entry which is preliminary data.</text>
</comment>
<evidence type="ECO:0000313" key="2">
    <source>
        <dbReference type="Proteomes" id="UP000593568"/>
    </source>
</evidence>
<keyword evidence="2" id="KW-1185">Reference proteome</keyword>
<dbReference type="AlphaFoldDB" id="A0A7J9FSL5"/>
<name>A0A7J9FSL5_9ROSI</name>
<dbReference type="PANTHER" id="PTHR32108">
    <property type="entry name" value="DNA-DIRECTED RNA POLYMERASE SUBUNIT ALPHA"/>
    <property type="match status" value="1"/>
</dbReference>
<dbReference type="EMBL" id="JABEZW010227489">
    <property type="protein sequence ID" value="MBA0788302.1"/>
    <property type="molecule type" value="Genomic_DNA"/>
</dbReference>
<sequence>MVQNLMDNNEIEFYEEFKGFEEREVCASEEGPVERFQKVNHPVEIISRPMSNEAGIQIPPKVII</sequence>
<gene>
    <name evidence="1" type="ORF">Gotri_026870</name>
</gene>
<accession>A0A7J9FSL5</accession>
<protein>
    <submittedName>
        <fullName evidence="1">Uncharacterized protein</fullName>
    </submittedName>
</protein>